<dbReference type="InterPro" id="IPR002110">
    <property type="entry name" value="Ankyrin_rpt"/>
</dbReference>
<dbReference type="AlphaFoldDB" id="A0A2B4SX49"/>
<comment type="caution">
    <text evidence="7">The sequence shown here is derived from an EMBL/GenBank/DDBJ whole genome shotgun (WGS) entry which is preliminary data.</text>
</comment>
<dbReference type="GO" id="GO:0005524">
    <property type="term" value="F:ATP binding"/>
    <property type="evidence" value="ECO:0007669"/>
    <property type="project" value="UniProtKB-UniRule"/>
</dbReference>
<feature type="non-terminal residue" evidence="7">
    <location>
        <position position="466"/>
    </location>
</feature>
<dbReference type="STRING" id="50429.A0A2B4SX49"/>
<dbReference type="PROSITE" id="PS00107">
    <property type="entry name" value="PROTEIN_KINASE_ATP"/>
    <property type="match status" value="1"/>
</dbReference>
<dbReference type="SMART" id="SM00248">
    <property type="entry name" value="ANK"/>
    <property type="match status" value="3"/>
</dbReference>
<dbReference type="PIRSF" id="PIRSF000654">
    <property type="entry name" value="Integrin-linked_kinase"/>
    <property type="match status" value="1"/>
</dbReference>
<dbReference type="Pfam" id="PF00023">
    <property type="entry name" value="Ank"/>
    <property type="match status" value="1"/>
</dbReference>
<dbReference type="InterPro" id="IPR011009">
    <property type="entry name" value="Kinase-like_dom_sf"/>
</dbReference>
<dbReference type="PROSITE" id="PS50088">
    <property type="entry name" value="ANK_REPEAT"/>
    <property type="match status" value="1"/>
</dbReference>
<dbReference type="Gene3D" id="1.10.510.10">
    <property type="entry name" value="Transferase(Phosphotransferase) domain 1"/>
    <property type="match status" value="1"/>
</dbReference>
<dbReference type="Pfam" id="PF00069">
    <property type="entry name" value="Pkinase"/>
    <property type="match status" value="1"/>
</dbReference>
<dbReference type="GO" id="GO:0051082">
    <property type="term" value="F:unfolded protein binding"/>
    <property type="evidence" value="ECO:0007669"/>
    <property type="project" value="TreeGrafter"/>
</dbReference>
<dbReference type="SUPFAM" id="SSF48403">
    <property type="entry name" value="Ankyrin repeat"/>
    <property type="match status" value="1"/>
</dbReference>
<dbReference type="InterPro" id="IPR008271">
    <property type="entry name" value="Ser/Thr_kinase_AS"/>
</dbReference>
<feature type="binding site" evidence="4">
    <location>
        <position position="208"/>
    </location>
    <ligand>
        <name>ATP</name>
        <dbReference type="ChEBI" id="CHEBI:30616"/>
    </ligand>
</feature>
<dbReference type="GO" id="GO:0004674">
    <property type="term" value="F:protein serine/threonine kinase activity"/>
    <property type="evidence" value="ECO:0007669"/>
    <property type="project" value="UniProtKB-KW"/>
</dbReference>
<gene>
    <name evidence="7" type="primary">ERN1</name>
    <name evidence="7" type="ORF">AWC38_SpisGene1450</name>
</gene>
<protein>
    <submittedName>
        <fullName evidence="7">Serine/threonine-protein kinase/endoribonuclease IRE1</fullName>
    </submittedName>
</protein>
<keyword evidence="8" id="KW-1185">Reference proteome</keyword>
<dbReference type="OrthoDB" id="5975584at2759"/>
<dbReference type="GO" id="GO:0004521">
    <property type="term" value="F:RNA endonuclease activity"/>
    <property type="evidence" value="ECO:0007669"/>
    <property type="project" value="InterPro"/>
</dbReference>
<keyword evidence="1 4" id="KW-0547">Nucleotide-binding</keyword>
<proteinExistence type="inferred from homology"/>
<dbReference type="InterPro" id="IPR017441">
    <property type="entry name" value="Protein_kinase_ATP_BS"/>
</dbReference>
<dbReference type="GO" id="GO:1990604">
    <property type="term" value="C:IRE1-TRAF2-ASK1 complex"/>
    <property type="evidence" value="ECO:0007669"/>
    <property type="project" value="TreeGrafter"/>
</dbReference>
<organism evidence="7 8">
    <name type="scientific">Stylophora pistillata</name>
    <name type="common">Smooth cauliflower coral</name>
    <dbReference type="NCBI Taxonomy" id="50429"/>
    <lineage>
        <taxon>Eukaryota</taxon>
        <taxon>Metazoa</taxon>
        <taxon>Cnidaria</taxon>
        <taxon>Anthozoa</taxon>
        <taxon>Hexacorallia</taxon>
        <taxon>Scleractinia</taxon>
        <taxon>Astrocoeniina</taxon>
        <taxon>Pocilloporidae</taxon>
        <taxon>Stylophora</taxon>
    </lineage>
</organism>
<dbReference type="PANTHER" id="PTHR13954">
    <property type="entry name" value="IRE1-RELATED"/>
    <property type="match status" value="1"/>
</dbReference>
<dbReference type="GO" id="GO:0070059">
    <property type="term" value="P:intrinsic apoptotic signaling pathway in response to endoplasmic reticulum stress"/>
    <property type="evidence" value="ECO:0007669"/>
    <property type="project" value="TreeGrafter"/>
</dbReference>
<dbReference type="InterPro" id="IPR000719">
    <property type="entry name" value="Prot_kinase_dom"/>
</dbReference>
<dbReference type="PANTHER" id="PTHR13954:SF6">
    <property type="entry name" value="NON-SPECIFIC SERINE_THREONINE PROTEIN KINASE"/>
    <property type="match status" value="1"/>
</dbReference>
<name>A0A2B4SX49_STYPI</name>
<accession>A0A2B4SX49</accession>
<keyword evidence="3" id="KW-0040">ANK repeat</keyword>
<dbReference type="SMART" id="SM00220">
    <property type="entry name" value="S_TKc"/>
    <property type="match status" value="1"/>
</dbReference>
<dbReference type="InterPro" id="IPR036770">
    <property type="entry name" value="Ankyrin_rpt-contain_sf"/>
</dbReference>
<reference evidence="8" key="1">
    <citation type="journal article" date="2017" name="bioRxiv">
        <title>Comparative analysis of the genomes of Stylophora pistillata and Acropora digitifera provides evidence for extensive differences between species of corals.</title>
        <authorList>
            <person name="Voolstra C.R."/>
            <person name="Li Y."/>
            <person name="Liew Y.J."/>
            <person name="Baumgarten S."/>
            <person name="Zoccola D."/>
            <person name="Flot J.-F."/>
            <person name="Tambutte S."/>
            <person name="Allemand D."/>
            <person name="Aranda M."/>
        </authorList>
    </citation>
    <scope>NUCLEOTIDE SEQUENCE [LARGE SCALE GENOMIC DNA]</scope>
</reference>
<evidence type="ECO:0000313" key="8">
    <source>
        <dbReference type="Proteomes" id="UP000225706"/>
    </source>
</evidence>
<evidence type="ECO:0000259" key="6">
    <source>
        <dbReference type="PROSITE" id="PS50011"/>
    </source>
</evidence>
<keyword evidence="5" id="KW-0723">Serine/threonine-protein kinase</keyword>
<keyword evidence="7" id="KW-0808">Transferase</keyword>
<evidence type="ECO:0000256" key="2">
    <source>
        <dbReference type="ARBA" id="ARBA00022840"/>
    </source>
</evidence>
<dbReference type="PROSITE" id="PS50011">
    <property type="entry name" value="PROTEIN_KINASE_DOM"/>
    <property type="match status" value="1"/>
</dbReference>
<keyword evidence="7" id="KW-0418">Kinase</keyword>
<evidence type="ECO:0000256" key="5">
    <source>
        <dbReference type="RuleBase" id="RU000304"/>
    </source>
</evidence>
<keyword evidence="2 4" id="KW-0067">ATP-binding</keyword>
<feature type="domain" description="Protein kinase" evidence="6">
    <location>
        <begin position="179"/>
        <end position="441"/>
    </location>
</feature>
<evidence type="ECO:0000313" key="7">
    <source>
        <dbReference type="EMBL" id="PFX33673.1"/>
    </source>
</evidence>
<comment type="similarity">
    <text evidence="5">Belongs to the protein kinase superfamily.</text>
</comment>
<evidence type="ECO:0000256" key="1">
    <source>
        <dbReference type="ARBA" id="ARBA00022741"/>
    </source>
</evidence>
<sequence>MNPWIADCDGKSPFEVLVENESFGSALTLLKAVFENDKNRDMAESARRYRDQRGNSLLHMLCIVNNERVLEICDYLLDNGCNVNAQNECRQTPLHLLCSNISEAGPSISKEAINFIQLLRKYNADETLYDVRGNTCKDLLSKFQTFRKKIKWISESIQHKDALSEAVRGENSQKVENYHYYNKPIGKGTFSCVFPAVDGRDGREVALKRLEKARLEKRGDMLQREVRCLLKLTSCSYVVNYIACTRDSNFEYIVVEPMEGSLDKYLSYNEECSQASTICSQIAGGLEFLHQSDVLHRDLKLQNILYRRKPHFIVKISDFGLSKFLQQKSGSESVMHSKAGTRRWMAPELLVENTKEHSKATDIYSCGLLYYYVGTGKKHPFYSSDELLMSNFQEIEKSIQRNKICWCSSLSSEAVYLITEMLSEDPERRPAASSLLKFPFFWSDRTKVDFLKLVGNQKEFEKPRIL</sequence>
<dbReference type="Proteomes" id="UP000225706">
    <property type="component" value="Unassembled WGS sequence"/>
</dbReference>
<dbReference type="Gene3D" id="1.25.40.20">
    <property type="entry name" value="Ankyrin repeat-containing domain"/>
    <property type="match status" value="1"/>
</dbReference>
<dbReference type="InterPro" id="IPR045133">
    <property type="entry name" value="IRE1/2-like"/>
</dbReference>
<evidence type="ECO:0000256" key="4">
    <source>
        <dbReference type="PROSITE-ProRule" id="PRU10141"/>
    </source>
</evidence>
<dbReference type="GO" id="GO:0036498">
    <property type="term" value="P:IRE1-mediated unfolded protein response"/>
    <property type="evidence" value="ECO:0007669"/>
    <property type="project" value="TreeGrafter"/>
</dbReference>
<dbReference type="EMBL" id="LSMT01000009">
    <property type="protein sequence ID" value="PFX33673.1"/>
    <property type="molecule type" value="Genomic_DNA"/>
</dbReference>
<evidence type="ECO:0000256" key="3">
    <source>
        <dbReference type="PROSITE-ProRule" id="PRU00023"/>
    </source>
</evidence>
<dbReference type="PROSITE" id="PS00108">
    <property type="entry name" value="PROTEIN_KINASE_ST"/>
    <property type="match status" value="1"/>
</dbReference>
<feature type="repeat" description="ANK" evidence="3">
    <location>
        <begin position="53"/>
        <end position="88"/>
    </location>
</feature>
<dbReference type="SUPFAM" id="SSF56112">
    <property type="entry name" value="Protein kinase-like (PK-like)"/>
    <property type="match status" value="1"/>
</dbReference>